<dbReference type="AlphaFoldDB" id="A0A8J9VZM5"/>
<dbReference type="GO" id="GO:0008270">
    <property type="term" value="F:zinc ion binding"/>
    <property type="evidence" value="ECO:0007669"/>
    <property type="project" value="UniProtKB-KW"/>
</dbReference>
<keyword evidence="4" id="KW-0238">DNA-binding</keyword>
<evidence type="ECO:0000256" key="1">
    <source>
        <dbReference type="ARBA" id="ARBA00022723"/>
    </source>
</evidence>
<dbReference type="OrthoDB" id="7474070at2759"/>
<feature type="domain" description="THAP-type" evidence="6">
    <location>
        <begin position="27"/>
        <end position="94"/>
    </location>
</feature>
<dbReference type="SUPFAM" id="SSF57716">
    <property type="entry name" value="Glucocorticoid receptor-like (DNA-binding domain)"/>
    <property type="match status" value="1"/>
</dbReference>
<keyword evidence="3" id="KW-0862">Zinc</keyword>
<evidence type="ECO:0000259" key="6">
    <source>
        <dbReference type="SMART" id="SM00692"/>
    </source>
</evidence>
<dbReference type="GO" id="GO:0003677">
    <property type="term" value="F:DNA binding"/>
    <property type="evidence" value="ECO:0007669"/>
    <property type="project" value="UniProtKB-KW"/>
</dbReference>
<protein>
    <recommendedName>
        <fullName evidence="6 7">THAP-type domain-containing protein</fullName>
    </recommendedName>
</protein>
<organism evidence="8 9">
    <name type="scientific">Brenthis ino</name>
    <name type="common">lesser marbled fritillary</name>
    <dbReference type="NCBI Taxonomy" id="405034"/>
    <lineage>
        <taxon>Eukaryota</taxon>
        <taxon>Metazoa</taxon>
        <taxon>Ecdysozoa</taxon>
        <taxon>Arthropoda</taxon>
        <taxon>Hexapoda</taxon>
        <taxon>Insecta</taxon>
        <taxon>Pterygota</taxon>
        <taxon>Neoptera</taxon>
        <taxon>Endopterygota</taxon>
        <taxon>Lepidoptera</taxon>
        <taxon>Glossata</taxon>
        <taxon>Ditrysia</taxon>
        <taxon>Papilionoidea</taxon>
        <taxon>Nymphalidae</taxon>
        <taxon>Heliconiinae</taxon>
        <taxon>Argynnini</taxon>
        <taxon>Brenthis</taxon>
    </lineage>
</organism>
<keyword evidence="1" id="KW-0479">Metal-binding</keyword>
<evidence type="ECO:0000313" key="9">
    <source>
        <dbReference type="Proteomes" id="UP000838878"/>
    </source>
</evidence>
<evidence type="ECO:0000256" key="5">
    <source>
        <dbReference type="SAM" id="MobiDB-lite"/>
    </source>
</evidence>
<dbReference type="Pfam" id="PF21787">
    <property type="entry name" value="TNP-like_RNaseH_N"/>
    <property type="match status" value="1"/>
</dbReference>
<name>A0A8J9VZM5_9NEOP</name>
<reference evidence="8" key="1">
    <citation type="submission" date="2021-12" db="EMBL/GenBank/DDBJ databases">
        <authorList>
            <person name="Martin H S."/>
        </authorList>
    </citation>
    <scope>NUCLEOTIDE SEQUENCE</scope>
</reference>
<accession>A0A8J9VZM5</accession>
<sequence length="417" mass="47128">MSRNFRKCVICNKQEQKDKTSGKRLFFTTFPLEESRCKKWITLVGNPELVFLPIEKLHKNRYVCGDHFDKKRFQPQKNSSKKTAIPTLKLTAPPLTEEQLIEFPYHAYGWNKEKKSAEVALTSYTLQPSTSLTSQPSTSLASEPSTSSTSQPFFVRVADNDVAPEKQDIDCSTTQGIKRKLDKNIEMTPRKKKLLKQLRNTRCTLKSMRKSANIIGNIESTVLKDIVISACKNQKRKTTEHFKKNPMEPGVNKSVLQYLKVVGEGKDAKEKVCALLFDEIALKPRLIYNPATDQIDGFQDLGNAKGEGRSNKIANHALVFMIQGIYKKIKQPIAFYFVKGTISSEKLAAIVKEIINAVAATGYRVLTTVCDQGSTNMGATKLLKKFSSIPESTNICDHSFFCNDQEIYIMYDMPHLF</sequence>
<feature type="region of interest" description="Disordered" evidence="5">
    <location>
        <begin position="129"/>
        <end position="151"/>
    </location>
</feature>
<feature type="non-terminal residue" evidence="8">
    <location>
        <position position="417"/>
    </location>
</feature>
<dbReference type="Proteomes" id="UP000838878">
    <property type="component" value="Chromosome 9"/>
</dbReference>
<dbReference type="SMART" id="SM00980">
    <property type="entry name" value="THAP"/>
    <property type="match status" value="1"/>
</dbReference>
<evidence type="ECO:0000259" key="7">
    <source>
        <dbReference type="SMART" id="SM00980"/>
    </source>
</evidence>
<keyword evidence="9" id="KW-1185">Reference proteome</keyword>
<dbReference type="Pfam" id="PF05485">
    <property type="entry name" value="THAP"/>
    <property type="match status" value="1"/>
</dbReference>
<proteinExistence type="predicted"/>
<evidence type="ECO:0000313" key="8">
    <source>
        <dbReference type="EMBL" id="CAH0731395.1"/>
    </source>
</evidence>
<keyword evidence="2" id="KW-0863">Zinc-finger</keyword>
<feature type="domain" description="THAP-type" evidence="7">
    <location>
        <begin position="6"/>
        <end position="95"/>
    </location>
</feature>
<evidence type="ECO:0000256" key="3">
    <source>
        <dbReference type="ARBA" id="ARBA00022833"/>
    </source>
</evidence>
<dbReference type="EMBL" id="OV170229">
    <property type="protein sequence ID" value="CAH0731395.1"/>
    <property type="molecule type" value="Genomic_DNA"/>
</dbReference>
<evidence type="ECO:0000256" key="4">
    <source>
        <dbReference type="ARBA" id="ARBA00023125"/>
    </source>
</evidence>
<gene>
    <name evidence="8" type="ORF">BINO364_LOCUS16274</name>
</gene>
<dbReference type="SMART" id="SM00692">
    <property type="entry name" value="DM3"/>
    <property type="match status" value="1"/>
</dbReference>
<evidence type="ECO:0000256" key="2">
    <source>
        <dbReference type="ARBA" id="ARBA00022771"/>
    </source>
</evidence>
<dbReference type="InterPro" id="IPR048365">
    <property type="entry name" value="TNP-like_RNaseH_N"/>
</dbReference>
<dbReference type="InterPro" id="IPR006612">
    <property type="entry name" value="THAP_Znf"/>
</dbReference>